<gene>
    <name evidence="1" type="ORF">H4W31_006531</name>
</gene>
<organism evidence="1 2">
    <name type="scientific">Plantactinospora soyae</name>
    <dbReference type="NCBI Taxonomy" id="1544732"/>
    <lineage>
        <taxon>Bacteria</taxon>
        <taxon>Bacillati</taxon>
        <taxon>Actinomycetota</taxon>
        <taxon>Actinomycetes</taxon>
        <taxon>Micromonosporales</taxon>
        <taxon>Micromonosporaceae</taxon>
        <taxon>Plantactinospora</taxon>
    </lineage>
</organism>
<reference evidence="1" key="1">
    <citation type="submission" date="2020-10" db="EMBL/GenBank/DDBJ databases">
        <title>Sequencing the genomes of 1000 actinobacteria strains.</title>
        <authorList>
            <person name="Klenk H.-P."/>
        </authorList>
    </citation>
    <scope>NUCLEOTIDE SEQUENCE</scope>
    <source>
        <strain evidence="1">DSM 46832</strain>
    </source>
</reference>
<dbReference type="RefSeq" id="WP_264084099.1">
    <property type="nucleotide sequence ID" value="NZ_JADBEB010000001.1"/>
</dbReference>
<name>A0A927M9Z2_9ACTN</name>
<comment type="caution">
    <text evidence="1">The sequence shown here is derived from an EMBL/GenBank/DDBJ whole genome shotgun (WGS) entry which is preliminary data.</text>
</comment>
<proteinExistence type="predicted"/>
<accession>A0A927M9Z2</accession>
<evidence type="ECO:0000313" key="2">
    <source>
        <dbReference type="Proteomes" id="UP000649753"/>
    </source>
</evidence>
<keyword evidence="2" id="KW-1185">Reference proteome</keyword>
<evidence type="ECO:0000313" key="1">
    <source>
        <dbReference type="EMBL" id="MBE1490893.1"/>
    </source>
</evidence>
<dbReference type="AlphaFoldDB" id="A0A927M9Z2"/>
<dbReference type="Proteomes" id="UP000649753">
    <property type="component" value="Unassembled WGS sequence"/>
</dbReference>
<sequence>MRGIDHLGQVVKQRLRHIQRRPDLFAGFLAQTGMTLDPEGT</sequence>
<protein>
    <submittedName>
        <fullName evidence="1">Uncharacterized protein</fullName>
    </submittedName>
</protein>
<dbReference type="EMBL" id="JADBEB010000001">
    <property type="protein sequence ID" value="MBE1490893.1"/>
    <property type="molecule type" value="Genomic_DNA"/>
</dbReference>